<dbReference type="GO" id="GO:0000822">
    <property type="term" value="F:inositol hexakisphosphate binding"/>
    <property type="evidence" value="ECO:0007669"/>
    <property type="project" value="TreeGrafter"/>
</dbReference>
<dbReference type="AlphaFoldDB" id="A0A0B6Y9Z6"/>
<reference evidence="14" key="1">
    <citation type="submission" date="2014-12" db="EMBL/GenBank/DDBJ databases">
        <title>Insight into the proteome of Arion vulgaris.</title>
        <authorList>
            <person name="Aradska J."/>
            <person name="Bulat T."/>
            <person name="Smidak R."/>
            <person name="Sarate P."/>
            <person name="Gangsoo J."/>
            <person name="Sialana F."/>
            <person name="Bilban M."/>
            <person name="Lubec G."/>
        </authorList>
    </citation>
    <scope>NUCLEOTIDE SEQUENCE</scope>
    <source>
        <tissue evidence="14">Skin</tissue>
    </source>
</reference>
<evidence type="ECO:0000313" key="14">
    <source>
        <dbReference type="EMBL" id="CEK52646.1"/>
    </source>
</evidence>
<keyword evidence="7" id="KW-0906">Nuclear pore complex</keyword>
<evidence type="ECO:0000256" key="4">
    <source>
        <dbReference type="ARBA" id="ARBA00022816"/>
    </source>
</evidence>
<keyword evidence="8" id="KW-0539">Nucleus</keyword>
<dbReference type="PANTHER" id="PTHR12960:SF0">
    <property type="entry name" value="MRNA EXPORT FACTOR GLE1"/>
    <property type="match status" value="1"/>
</dbReference>
<dbReference type="GO" id="GO:0044614">
    <property type="term" value="C:nuclear pore cytoplasmic filaments"/>
    <property type="evidence" value="ECO:0007669"/>
    <property type="project" value="TreeGrafter"/>
</dbReference>
<accession>A0A0B6Y9Z6</accession>
<evidence type="ECO:0000256" key="8">
    <source>
        <dbReference type="ARBA" id="ARBA00023242"/>
    </source>
</evidence>
<evidence type="ECO:0000256" key="1">
    <source>
        <dbReference type="ARBA" id="ARBA00004567"/>
    </source>
</evidence>
<dbReference type="GO" id="GO:0015031">
    <property type="term" value="P:protein transport"/>
    <property type="evidence" value="ECO:0007669"/>
    <property type="project" value="UniProtKB-KW"/>
</dbReference>
<evidence type="ECO:0000256" key="10">
    <source>
        <dbReference type="ARBA" id="ARBA00026227"/>
    </source>
</evidence>
<evidence type="ECO:0000256" key="2">
    <source>
        <dbReference type="ARBA" id="ARBA00011056"/>
    </source>
</evidence>
<sequence length="707" mass="80696">MSEIIELKNTPKGRLQYSPFLNTNKLKLQLEQLSPPPLSRLHEERESSKLNLSFGLDPAEFHVSTPNTSTDFNDNFTYILDKSSNKTVHFSSIKGSSFHGIDIKFDTSKEDTLDIFGSPPSSGGRNVLNKMAIRSSSSCPVSPEFGYTSCAIIDADKKYSLLAQISLSKRHSEFEHHNRSLNYLMDNKEREMKSRIALQVDHRQSQIDKKLQEGVEEGYKRRQRLKDDHEEHLKKINIKHKEIERKREVLQEEERQRKEKILKLQGLWKDIDNNRQSYAQRHDNFIHKASLPELVDKYRAVLERICINLAAQVQAAEDNPNLGELINKFEEDKDKSYRALSFLDKQIGETEQKLRADEDKQKEIERKKAEKAEDDKIQHAAVAQDLAVQSLVYVLKDYEAKSKELAQVETAIRPFIENAQNKSFRFSIQRAVNTPINAISDYSGPHLMDKLKKLRDLLQGNVASLSGNNRTGNVTPEVLLFCQNLVAKMLVKKGEEQVTSKHESAFPIGTVVVALWQEFPIVGELFLAHLQSLCPYVLPMYPTRQTGQSSLDYHKSLGYKVSEDGTIEEQDKFLRRMSGLMRLYCSCMVAHLPPGVSSPHPHGLDNAWKWLARTMNLEPHPDVTAALIHDVLSVTGHSLFKEYRIQFAKLLYLVYKNYIPKLESVSVTNAAVERLKIFLDSAVQNSSIPPPEGLLSANFFFKQPDPV</sequence>
<keyword evidence="4" id="KW-0509">mRNA transport</keyword>
<keyword evidence="3" id="KW-0813">Transport</keyword>
<keyword evidence="13" id="KW-0175">Coiled coil</keyword>
<comment type="subcellular location">
    <subcellularLocation>
        <location evidence="1">Nucleus</location>
        <location evidence="1">Nuclear pore complex</location>
    </subcellularLocation>
</comment>
<dbReference type="GO" id="GO:0016973">
    <property type="term" value="P:poly(A)+ mRNA export from nucleus"/>
    <property type="evidence" value="ECO:0007669"/>
    <property type="project" value="InterPro"/>
</dbReference>
<dbReference type="GO" id="GO:0005543">
    <property type="term" value="F:phospholipid binding"/>
    <property type="evidence" value="ECO:0007669"/>
    <property type="project" value="TreeGrafter"/>
</dbReference>
<evidence type="ECO:0000256" key="9">
    <source>
        <dbReference type="ARBA" id="ARBA00024680"/>
    </source>
</evidence>
<evidence type="ECO:0000256" key="7">
    <source>
        <dbReference type="ARBA" id="ARBA00023132"/>
    </source>
</evidence>
<proteinExistence type="inferred from homology"/>
<dbReference type="Pfam" id="PF07817">
    <property type="entry name" value="GLE1"/>
    <property type="match status" value="1"/>
</dbReference>
<dbReference type="InterPro" id="IPR038506">
    <property type="entry name" value="GLE1-like_sf"/>
</dbReference>
<comment type="similarity">
    <text evidence="2">Belongs to the GLE1 family.</text>
</comment>
<dbReference type="GO" id="GO:0031369">
    <property type="term" value="F:translation initiation factor binding"/>
    <property type="evidence" value="ECO:0007669"/>
    <property type="project" value="TreeGrafter"/>
</dbReference>
<dbReference type="GO" id="GO:0005737">
    <property type="term" value="C:cytoplasm"/>
    <property type="evidence" value="ECO:0007669"/>
    <property type="project" value="TreeGrafter"/>
</dbReference>
<keyword evidence="5" id="KW-0653">Protein transport</keyword>
<comment type="function">
    <text evidence="9">Required for the export of mRNAs containing poly(A) tails from the nucleus into the cytoplasm. May be involved in the terminal step of the mRNA transport through the nuclear pore complex (NPC).</text>
</comment>
<evidence type="ECO:0000256" key="11">
    <source>
        <dbReference type="ARBA" id="ARBA00029983"/>
    </source>
</evidence>
<dbReference type="PANTHER" id="PTHR12960">
    <property type="entry name" value="GLE-1-RELATED"/>
    <property type="match status" value="1"/>
</dbReference>
<keyword evidence="6" id="KW-0811">Translocation</keyword>
<protein>
    <recommendedName>
        <fullName evidence="10">mRNA export factor GLE1</fullName>
    </recommendedName>
    <alternativeName>
        <fullName evidence="12">GLE1 RNA export mediator</fullName>
    </alternativeName>
    <alternativeName>
        <fullName evidence="11">Nucleoporin GLE1</fullName>
    </alternativeName>
</protein>
<feature type="coiled-coil region" evidence="13">
    <location>
        <begin position="226"/>
        <end position="263"/>
    </location>
</feature>
<dbReference type="EMBL" id="HACG01005781">
    <property type="protein sequence ID" value="CEK52646.1"/>
    <property type="molecule type" value="Transcribed_RNA"/>
</dbReference>
<dbReference type="InterPro" id="IPR012476">
    <property type="entry name" value="GLE1"/>
</dbReference>
<evidence type="ECO:0000256" key="3">
    <source>
        <dbReference type="ARBA" id="ARBA00022448"/>
    </source>
</evidence>
<organism evidence="14">
    <name type="scientific">Arion vulgaris</name>
    <dbReference type="NCBI Taxonomy" id="1028688"/>
    <lineage>
        <taxon>Eukaryota</taxon>
        <taxon>Metazoa</taxon>
        <taxon>Spiralia</taxon>
        <taxon>Lophotrochozoa</taxon>
        <taxon>Mollusca</taxon>
        <taxon>Gastropoda</taxon>
        <taxon>Heterobranchia</taxon>
        <taxon>Euthyneura</taxon>
        <taxon>Panpulmonata</taxon>
        <taxon>Eupulmonata</taxon>
        <taxon>Stylommatophora</taxon>
        <taxon>Helicina</taxon>
        <taxon>Arionoidea</taxon>
        <taxon>Arionidae</taxon>
        <taxon>Arion</taxon>
    </lineage>
</organism>
<evidence type="ECO:0000256" key="5">
    <source>
        <dbReference type="ARBA" id="ARBA00022927"/>
    </source>
</evidence>
<evidence type="ECO:0000256" key="12">
    <source>
        <dbReference type="ARBA" id="ARBA00030897"/>
    </source>
</evidence>
<dbReference type="Gene3D" id="1.25.40.510">
    <property type="entry name" value="GLE1-like"/>
    <property type="match status" value="1"/>
</dbReference>
<gene>
    <name evidence="14" type="primary">ORF17539</name>
</gene>
<evidence type="ECO:0000256" key="13">
    <source>
        <dbReference type="SAM" id="Coils"/>
    </source>
</evidence>
<evidence type="ECO:0000256" key="6">
    <source>
        <dbReference type="ARBA" id="ARBA00023010"/>
    </source>
</evidence>
<name>A0A0B6Y9Z6_9EUPU</name>
<feature type="coiled-coil region" evidence="13">
    <location>
        <begin position="340"/>
        <end position="375"/>
    </location>
</feature>